<dbReference type="PANTHER" id="PTHR40663">
    <property type="match status" value="1"/>
</dbReference>
<comment type="caution">
    <text evidence="3">The sequence shown here is derived from an EMBL/GenBank/DDBJ whole genome shotgun (WGS) entry which is preliminary data.</text>
</comment>
<feature type="domain" description="PF0610-like winged HTH N-terminal" evidence="1">
    <location>
        <begin position="7"/>
        <end position="56"/>
    </location>
</feature>
<dbReference type="EMBL" id="JBHSJG010000036">
    <property type="protein sequence ID" value="MFC4988149.1"/>
    <property type="molecule type" value="Genomic_DNA"/>
</dbReference>
<protein>
    <submittedName>
        <fullName evidence="3">Transcriptional regulator</fullName>
    </submittedName>
</protein>
<feature type="domain" description="PF0610-like rubredoxin-like zinc beta-ribbon C-terminal" evidence="2">
    <location>
        <begin position="59"/>
        <end position="96"/>
    </location>
</feature>
<dbReference type="Pfam" id="PF23470">
    <property type="entry name" value="Zn_ribbon_PF0610"/>
    <property type="match status" value="1"/>
</dbReference>
<sequence length="98" mass="10484">MREADETTRERIRAALAEEPATPSELAARFDLTPSVALAHVEHVARSAEGNGETVMVAPPACTDCGFDGFDDLLNRPSRCPDCKSEAVAEPRVTIGSE</sequence>
<dbReference type="RefSeq" id="WP_114578050.1">
    <property type="nucleotide sequence ID" value="NZ_JAIVEF010000001.1"/>
</dbReference>
<dbReference type="Pfam" id="PF21476">
    <property type="entry name" value="PF0610-like_N"/>
    <property type="match status" value="1"/>
</dbReference>
<dbReference type="InterPro" id="IPR049159">
    <property type="entry name" value="PF0610-like_wHTH_N"/>
</dbReference>
<dbReference type="AlphaFoldDB" id="A0ABD5QGC5"/>
<evidence type="ECO:0000259" key="2">
    <source>
        <dbReference type="Pfam" id="PF23470"/>
    </source>
</evidence>
<dbReference type="PANTHER" id="PTHR40663:SF2">
    <property type="entry name" value="TRANSCRIPTIONAL REGULATOR"/>
    <property type="match status" value="1"/>
</dbReference>
<accession>A0ABD5QGC5</accession>
<evidence type="ECO:0000313" key="4">
    <source>
        <dbReference type="Proteomes" id="UP001595925"/>
    </source>
</evidence>
<dbReference type="InterPro" id="IPR057022">
    <property type="entry name" value="PF0610-like_Zn_ribbon_C"/>
</dbReference>
<gene>
    <name evidence="3" type="ORF">ACFPFO_10355</name>
</gene>
<reference evidence="3 4" key="1">
    <citation type="journal article" date="2019" name="Int. J. Syst. Evol. Microbiol.">
        <title>The Global Catalogue of Microorganisms (GCM) 10K type strain sequencing project: providing services to taxonomists for standard genome sequencing and annotation.</title>
        <authorList>
            <consortium name="The Broad Institute Genomics Platform"/>
            <consortium name="The Broad Institute Genome Sequencing Center for Infectious Disease"/>
            <person name="Wu L."/>
            <person name="Ma J."/>
        </authorList>
    </citation>
    <scope>NUCLEOTIDE SEQUENCE [LARGE SCALE GENOMIC DNA]</scope>
    <source>
        <strain evidence="3 4">CGMCC 1.15824</strain>
    </source>
</reference>
<proteinExistence type="predicted"/>
<organism evidence="3 4">
    <name type="scientific">Saliphagus infecundisoli</name>
    <dbReference type="NCBI Taxonomy" id="1849069"/>
    <lineage>
        <taxon>Archaea</taxon>
        <taxon>Methanobacteriati</taxon>
        <taxon>Methanobacteriota</taxon>
        <taxon>Stenosarchaea group</taxon>
        <taxon>Halobacteria</taxon>
        <taxon>Halobacteriales</taxon>
        <taxon>Natrialbaceae</taxon>
        <taxon>Saliphagus</taxon>
    </lineage>
</organism>
<evidence type="ECO:0000259" key="1">
    <source>
        <dbReference type="Pfam" id="PF21476"/>
    </source>
</evidence>
<dbReference type="SUPFAM" id="SSF46785">
    <property type="entry name" value="Winged helix' DNA-binding domain"/>
    <property type="match status" value="1"/>
</dbReference>
<dbReference type="Proteomes" id="UP001595925">
    <property type="component" value="Unassembled WGS sequence"/>
</dbReference>
<dbReference type="InterPro" id="IPR036390">
    <property type="entry name" value="WH_DNA-bd_sf"/>
</dbReference>
<keyword evidence="4" id="KW-1185">Reference proteome</keyword>
<evidence type="ECO:0000313" key="3">
    <source>
        <dbReference type="EMBL" id="MFC4988149.1"/>
    </source>
</evidence>
<dbReference type="InterPro" id="IPR038767">
    <property type="entry name" value="PF0610-like"/>
</dbReference>
<name>A0ABD5QGC5_9EURY</name>